<gene>
    <name evidence="4" type="ORF">ELQ90_09515</name>
</gene>
<dbReference type="Gene3D" id="1.10.1470.10">
    <property type="entry name" value="YjbJ"/>
    <property type="match status" value="1"/>
</dbReference>
<feature type="region of interest" description="Disordered" evidence="2">
    <location>
        <begin position="1"/>
        <end position="56"/>
    </location>
</feature>
<evidence type="ECO:0000313" key="4">
    <source>
        <dbReference type="EMBL" id="RWZ51026.1"/>
    </source>
</evidence>
<reference evidence="4 5" key="1">
    <citation type="submission" date="2018-12" db="EMBL/GenBank/DDBJ databases">
        <authorList>
            <person name="Li F."/>
        </authorList>
    </citation>
    <scope>NUCLEOTIDE SEQUENCE [LARGE SCALE GENOMIC DNA]</scope>
    <source>
        <strain evidence="4 5">11W25H-1</strain>
    </source>
</reference>
<name>A0A3S4BIN9_9MICO</name>
<accession>A0A3S4BIN9</accession>
<evidence type="ECO:0000256" key="2">
    <source>
        <dbReference type="SAM" id="MobiDB-lite"/>
    </source>
</evidence>
<dbReference type="RefSeq" id="WP_128495020.1">
    <property type="nucleotide sequence ID" value="NZ_RZNB01000003.1"/>
</dbReference>
<dbReference type="Proteomes" id="UP000288547">
    <property type="component" value="Unassembled WGS sequence"/>
</dbReference>
<dbReference type="OrthoDB" id="2143260at2"/>
<evidence type="ECO:0000313" key="5">
    <source>
        <dbReference type="Proteomes" id="UP000288547"/>
    </source>
</evidence>
<comment type="similarity">
    <text evidence="1">Belongs to the UPF0337 (CsbD) family.</text>
</comment>
<proteinExistence type="inferred from homology"/>
<dbReference type="InterPro" id="IPR008462">
    <property type="entry name" value="CsbD"/>
</dbReference>
<organism evidence="4 5">
    <name type="scientific">Labedella phragmitis</name>
    <dbReference type="NCBI Taxonomy" id="2498849"/>
    <lineage>
        <taxon>Bacteria</taxon>
        <taxon>Bacillati</taxon>
        <taxon>Actinomycetota</taxon>
        <taxon>Actinomycetes</taxon>
        <taxon>Micrococcales</taxon>
        <taxon>Microbacteriaceae</taxon>
        <taxon>Labedella</taxon>
    </lineage>
</organism>
<sequence>MGADDKVENTTEKLAGKAKEAFGHATNDDEKVAEGRGDQSKADLKQAGENVKDAFK</sequence>
<protein>
    <submittedName>
        <fullName evidence="4">CsbD family protein</fullName>
    </submittedName>
</protein>
<comment type="caution">
    <text evidence="4">The sequence shown here is derived from an EMBL/GenBank/DDBJ whole genome shotgun (WGS) entry which is preliminary data.</text>
</comment>
<evidence type="ECO:0000259" key="3">
    <source>
        <dbReference type="Pfam" id="PF05532"/>
    </source>
</evidence>
<feature type="domain" description="CsbD-like" evidence="3">
    <location>
        <begin position="5"/>
        <end position="56"/>
    </location>
</feature>
<dbReference type="SUPFAM" id="SSF69047">
    <property type="entry name" value="Hypothetical protein YjbJ"/>
    <property type="match status" value="1"/>
</dbReference>
<dbReference type="InterPro" id="IPR036629">
    <property type="entry name" value="YjbJ_sf"/>
</dbReference>
<dbReference type="Pfam" id="PF05532">
    <property type="entry name" value="CsbD"/>
    <property type="match status" value="1"/>
</dbReference>
<keyword evidence="5" id="KW-1185">Reference proteome</keyword>
<dbReference type="EMBL" id="RZNB01000003">
    <property type="protein sequence ID" value="RWZ51026.1"/>
    <property type="molecule type" value="Genomic_DNA"/>
</dbReference>
<evidence type="ECO:0000256" key="1">
    <source>
        <dbReference type="ARBA" id="ARBA00009129"/>
    </source>
</evidence>
<dbReference type="AlphaFoldDB" id="A0A3S4BIN9"/>